<dbReference type="SUPFAM" id="SSF159888">
    <property type="entry name" value="YdhG-like"/>
    <property type="match status" value="1"/>
</dbReference>
<protein>
    <submittedName>
        <fullName evidence="2">Iron chaperone</fullName>
    </submittedName>
</protein>
<dbReference type="RefSeq" id="WP_344373766.1">
    <property type="nucleotide sequence ID" value="NZ_BAAAPW010000003.1"/>
</dbReference>
<keyword evidence="3" id="KW-1185">Reference proteome</keyword>
<name>A0ABN2UHX6_9MICO</name>
<comment type="caution">
    <text evidence="2">The sequence shown here is derived from an EMBL/GenBank/DDBJ whole genome shotgun (WGS) entry which is preliminary data.</text>
</comment>
<feature type="domain" description="YdhG-like" evidence="1">
    <location>
        <begin position="16"/>
        <end position="106"/>
    </location>
</feature>
<gene>
    <name evidence="2" type="ORF">GCM10009819_23400</name>
</gene>
<evidence type="ECO:0000313" key="2">
    <source>
        <dbReference type="EMBL" id="GAA2038000.1"/>
    </source>
</evidence>
<dbReference type="EMBL" id="BAAAPW010000003">
    <property type="protein sequence ID" value="GAA2038000.1"/>
    <property type="molecule type" value="Genomic_DNA"/>
</dbReference>
<organism evidence="2 3">
    <name type="scientific">Agromyces tropicus</name>
    <dbReference type="NCBI Taxonomy" id="555371"/>
    <lineage>
        <taxon>Bacteria</taxon>
        <taxon>Bacillati</taxon>
        <taxon>Actinomycetota</taxon>
        <taxon>Actinomycetes</taxon>
        <taxon>Micrococcales</taxon>
        <taxon>Microbacteriaceae</taxon>
        <taxon>Agromyces</taxon>
    </lineage>
</organism>
<dbReference type="InterPro" id="IPR014922">
    <property type="entry name" value="YdhG-like"/>
</dbReference>
<evidence type="ECO:0000313" key="3">
    <source>
        <dbReference type="Proteomes" id="UP001501196"/>
    </source>
</evidence>
<accession>A0ABN2UHX6</accession>
<dbReference type="Proteomes" id="UP001501196">
    <property type="component" value="Unassembled WGS sequence"/>
</dbReference>
<dbReference type="Pfam" id="PF08818">
    <property type="entry name" value="DUF1801"/>
    <property type="match status" value="1"/>
</dbReference>
<evidence type="ECO:0000259" key="1">
    <source>
        <dbReference type="Pfam" id="PF08818"/>
    </source>
</evidence>
<sequence>MGEVADYVAGLEEPARSAIDAVYRVARETVPDAAEGVGYGMPALRYREKPLLAVMAATAHLGLYPFSPAVIDAVSDALDGFDRSKGTIRFTAEHPLPADVVRRLVSLRRDEIDASTGRRRA</sequence>
<reference evidence="2 3" key="1">
    <citation type="journal article" date="2019" name="Int. J. Syst. Evol. Microbiol.">
        <title>The Global Catalogue of Microorganisms (GCM) 10K type strain sequencing project: providing services to taxonomists for standard genome sequencing and annotation.</title>
        <authorList>
            <consortium name="The Broad Institute Genomics Platform"/>
            <consortium name="The Broad Institute Genome Sequencing Center for Infectious Disease"/>
            <person name="Wu L."/>
            <person name="Ma J."/>
        </authorList>
    </citation>
    <scope>NUCLEOTIDE SEQUENCE [LARGE SCALE GENOMIC DNA]</scope>
    <source>
        <strain evidence="2 3">JCM 15672</strain>
    </source>
</reference>
<dbReference type="Gene3D" id="3.90.1150.200">
    <property type="match status" value="1"/>
</dbReference>
<proteinExistence type="predicted"/>